<name>L9YJZ7_9EURY</name>
<protein>
    <submittedName>
        <fullName evidence="2">Uncharacterized protein</fullName>
    </submittedName>
</protein>
<reference evidence="2 3" key="1">
    <citation type="journal article" date="2014" name="PLoS Genet.">
        <title>Phylogenetically driven sequencing of extremely halophilic archaea reveals strategies for static and dynamic osmo-response.</title>
        <authorList>
            <person name="Becker E.A."/>
            <person name="Seitzer P.M."/>
            <person name="Tritt A."/>
            <person name="Larsen D."/>
            <person name="Krusor M."/>
            <person name="Yao A.I."/>
            <person name="Wu D."/>
            <person name="Madern D."/>
            <person name="Eisen J.A."/>
            <person name="Darling A.E."/>
            <person name="Facciotti M.T."/>
        </authorList>
    </citation>
    <scope>NUCLEOTIDE SEQUENCE [LARGE SCALE GENOMIC DNA]</scope>
    <source>
        <strain evidence="2 3">DSM 3751</strain>
    </source>
</reference>
<evidence type="ECO:0000313" key="2">
    <source>
        <dbReference type="EMBL" id="ELY73258.1"/>
    </source>
</evidence>
<dbReference type="EMBL" id="AOII01000099">
    <property type="protein sequence ID" value="ELY73258.1"/>
    <property type="molecule type" value="Genomic_DNA"/>
</dbReference>
<comment type="caution">
    <text evidence="2">The sequence shown here is derived from an EMBL/GenBank/DDBJ whole genome shotgun (WGS) entry which is preliminary data.</text>
</comment>
<evidence type="ECO:0000256" key="1">
    <source>
        <dbReference type="SAM" id="MobiDB-lite"/>
    </source>
</evidence>
<dbReference type="AlphaFoldDB" id="L9YJZ7"/>
<feature type="region of interest" description="Disordered" evidence="1">
    <location>
        <begin position="37"/>
        <end position="65"/>
    </location>
</feature>
<accession>L9YJZ7</accession>
<sequence length="65" mass="7679">MFFDPEGGIHIYTEFFGTHDLCPDCAREFEQWFVEGAPDGTFHGQERYDPEESTHHWPDRSETNE</sequence>
<gene>
    <name evidence="2" type="ORF">C487_17690</name>
</gene>
<feature type="compositionally biased region" description="Basic and acidic residues" evidence="1">
    <location>
        <begin position="44"/>
        <end position="65"/>
    </location>
</feature>
<dbReference type="PATRIC" id="fig|1227495.3.peg.3540"/>
<dbReference type="Proteomes" id="UP000011618">
    <property type="component" value="Unassembled WGS sequence"/>
</dbReference>
<evidence type="ECO:0000313" key="3">
    <source>
        <dbReference type="Proteomes" id="UP000011618"/>
    </source>
</evidence>
<proteinExistence type="predicted"/>
<organism evidence="2 3">
    <name type="scientific">Natrinema pallidum DSM 3751</name>
    <dbReference type="NCBI Taxonomy" id="1227495"/>
    <lineage>
        <taxon>Archaea</taxon>
        <taxon>Methanobacteriati</taxon>
        <taxon>Methanobacteriota</taxon>
        <taxon>Stenosarchaea group</taxon>
        <taxon>Halobacteria</taxon>
        <taxon>Halobacteriales</taxon>
        <taxon>Natrialbaceae</taxon>
        <taxon>Natrinema</taxon>
    </lineage>
</organism>